<keyword evidence="2" id="KW-1185">Reference proteome</keyword>
<sequence length="90" mass="10581">MKLKRRLPLILPHISSYHYELYSTGKNEYMLNIYFSNCSSRDEFITLDDYIDITGYNANFTIELGRRIGCLKSDVLKSAAGYQHTWFKCK</sequence>
<name>A0A1B0BWY7_9MUSC</name>
<accession>A0A1B0BWY7</accession>
<dbReference type="AlphaFoldDB" id="A0A1B0BWY7"/>
<evidence type="ECO:0000313" key="2">
    <source>
        <dbReference type="Proteomes" id="UP000092460"/>
    </source>
</evidence>
<protein>
    <submittedName>
        <fullName evidence="1">Uncharacterized protein</fullName>
    </submittedName>
</protein>
<organism evidence="1 2">
    <name type="scientific">Glossina palpalis gambiensis</name>
    <dbReference type="NCBI Taxonomy" id="67801"/>
    <lineage>
        <taxon>Eukaryota</taxon>
        <taxon>Metazoa</taxon>
        <taxon>Ecdysozoa</taxon>
        <taxon>Arthropoda</taxon>
        <taxon>Hexapoda</taxon>
        <taxon>Insecta</taxon>
        <taxon>Pterygota</taxon>
        <taxon>Neoptera</taxon>
        <taxon>Endopterygota</taxon>
        <taxon>Diptera</taxon>
        <taxon>Brachycera</taxon>
        <taxon>Muscomorpha</taxon>
        <taxon>Hippoboscoidea</taxon>
        <taxon>Glossinidae</taxon>
        <taxon>Glossina</taxon>
    </lineage>
</organism>
<dbReference type="Proteomes" id="UP000092460">
    <property type="component" value="Unassembled WGS sequence"/>
</dbReference>
<reference evidence="2" key="1">
    <citation type="submission" date="2015-01" db="EMBL/GenBank/DDBJ databases">
        <authorList>
            <person name="Aksoy S."/>
            <person name="Warren W."/>
            <person name="Wilson R.K."/>
        </authorList>
    </citation>
    <scope>NUCLEOTIDE SEQUENCE [LARGE SCALE GENOMIC DNA]</scope>
    <source>
        <strain evidence="2">IAEA</strain>
    </source>
</reference>
<proteinExistence type="predicted"/>
<dbReference type="EMBL" id="JXJN01022014">
    <property type="status" value="NOT_ANNOTATED_CDS"/>
    <property type="molecule type" value="Genomic_DNA"/>
</dbReference>
<dbReference type="VEuPathDB" id="VectorBase:GPPI043049"/>
<reference evidence="1" key="2">
    <citation type="submission" date="2020-05" db="UniProtKB">
        <authorList>
            <consortium name="EnsemblMetazoa"/>
        </authorList>
    </citation>
    <scope>IDENTIFICATION</scope>
    <source>
        <strain evidence="1">IAEA</strain>
    </source>
</reference>
<dbReference type="EnsemblMetazoa" id="GPPI043049-RA">
    <property type="protein sequence ID" value="GPPI043049-PA"/>
    <property type="gene ID" value="GPPI043049"/>
</dbReference>
<evidence type="ECO:0000313" key="1">
    <source>
        <dbReference type="EnsemblMetazoa" id="GPPI043049-PA"/>
    </source>
</evidence>